<dbReference type="Pfam" id="PF00015">
    <property type="entry name" value="MCPsignal"/>
    <property type="match status" value="1"/>
</dbReference>
<dbReference type="InterPro" id="IPR004090">
    <property type="entry name" value="Chemotax_Me-accpt_rcpt"/>
</dbReference>
<reference evidence="12 13" key="1">
    <citation type="submission" date="2018-07" db="EMBL/GenBank/DDBJ databases">
        <title>Marsedoiliclastica nanhaica gen. nov. sp. nov., a novel marine hydrocarbonoclastic bacterium isolated from an in-situ enriched hydrocarbon-degrading consortium in deep-sea sediment.</title>
        <authorList>
            <person name="Dong C."/>
            <person name="Ma T."/>
            <person name="Liu R."/>
            <person name="Shao Z."/>
        </authorList>
    </citation>
    <scope>NUCLEOTIDE SEQUENCE [LARGE SCALE GENOMIC DNA]</scope>
    <source>
        <strain evidence="13">soil36-7</strain>
    </source>
</reference>
<evidence type="ECO:0000256" key="4">
    <source>
        <dbReference type="ARBA" id="ARBA00023136"/>
    </source>
</evidence>
<evidence type="ECO:0000256" key="6">
    <source>
        <dbReference type="ARBA" id="ARBA00029447"/>
    </source>
</evidence>
<keyword evidence="4 9" id="KW-0472">Membrane</keyword>
<dbReference type="PRINTS" id="PR00260">
    <property type="entry name" value="CHEMTRNSDUCR"/>
</dbReference>
<dbReference type="AlphaFoldDB" id="A0A4P7XL19"/>
<accession>A0A4P7XL19</accession>
<sequence>MFAGMLLLVLAALVIEQQAINAERKGYAAEVVASGLLTGATPASLRWIDSRSLSNLPVASDQPRWLDADLLDPVPAGPDLSGAWVVMRQGEAAVLGVEQQAYFTLLLSRAPLYAGVVFVLMLMVLCVSQLLILFITRNILALRDVMVAVQESGDLTLRAPVKSEDEVGSMAVAFNAMLTAQQGVVGSVREAAAELEHSAGELAQLMGDVKVGTRSQQSQTDMVAAAVNEMSATVQDIASHTGSARDQSRQANSLAQQGRDQVQCVQRTITGLSASIKRCTEHMQTLAGHSQEINGVVGEIRAIAEQTNLLALNAAIEAARAGDSGRGFAVVADEVRTLAQRVQNSTVDIQQRIEALREGTVIAVDDMAASAELTHNSVEQAEQAGASLEEIAAAVNQITEGNGEIAAALDQQTQVADSITRSIIEIRDVTEHTAEKTLRSAATSEQLAALAHQLNQAVSSLRV</sequence>
<dbReference type="Gene3D" id="1.10.287.950">
    <property type="entry name" value="Methyl-accepting chemotaxis protein"/>
    <property type="match status" value="1"/>
</dbReference>
<evidence type="ECO:0000313" key="13">
    <source>
        <dbReference type="Proteomes" id="UP000298049"/>
    </source>
</evidence>
<evidence type="ECO:0000256" key="8">
    <source>
        <dbReference type="SAM" id="MobiDB-lite"/>
    </source>
</evidence>
<dbReference type="CDD" id="cd06225">
    <property type="entry name" value="HAMP"/>
    <property type="match status" value="1"/>
</dbReference>
<gene>
    <name evidence="12" type="ORF">soil367_12970</name>
</gene>
<evidence type="ECO:0000256" key="7">
    <source>
        <dbReference type="PROSITE-ProRule" id="PRU00284"/>
    </source>
</evidence>
<evidence type="ECO:0000313" key="12">
    <source>
        <dbReference type="EMBL" id="QCF27936.1"/>
    </source>
</evidence>
<keyword evidence="3 9" id="KW-1133">Transmembrane helix</keyword>
<name>A0A4P7XL19_9ALTE</name>
<dbReference type="InterPro" id="IPR003660">
    <property type="entry name" value="HAMP_dom"/>
</dbReference>
<feature type="region of interest" description="Disordered" evidence="8">
    <location>
        <begin position="238"/>
        <end position="257"/>
    </location>
</feature>
<feature type="domain" description="Methyl-accepting transducer" evidence="10">
    <location>
        <begin position="191"/>
        <end position="427"/>
    </location>
</feature>
<feature type="transmembrane region" description="Helical" evidence="9">
    <location>
        <begin position="112"/>
        <end position="136"/>
    </location>
</feature>
<dbReference type="Pfam" id="PF00672">
    <property type="entry name" value="HAMP"/>
    <property type="match status" value="1"/>
</dbReference>
<protein>
    <submittedName>
        <fullName evidence="12">Methyl-accepting chemotaxis protein</fullName>
    </submittedName>
</protein>
<evidence type="ECO:0000259" key="11">
    <source>
        <dbReference type="PROSITE" id="PS50885"/>
    </source>
</evidence>
<dbReference type="InterPro" id="IPR004089">
    <property type="entry name" value="MCPsignal_dom"/>
</dbReference>
<comment type="similarity">
    <text evidence="6">Belongs to the methyl-accepting chemotaxis (MCP) protein family.</text>
</comment>
<dbReference type="PANTHER" id="PTHR32089:SF119">
    <property type="entry name" value="METHYL-ACCEPTING CHEMOTAXIS PROTEIN CTPL"/>
    <property type="match status" value="1"/>
</dbReference>
<dbReference type="KEGG" id="hmi:soil367_12970"/>
<dbReference type="SMART" id="SM00304">
    <property type="entry name" value="HAMP"/>
    <property type="match status" value="1"/>
</dbReference>
<dbReference type="FunFam" id="1.10.287.950:FF:000001">
    <property type="entry name" value="Methyl-accepting chemotaxis sensory transducer"/>
    <property type="match status" value="1"/>
</dbReference>
<dbReference type="SUPFAM" id="SSF58104">
    <property type="entry name" value="Methyl-accepting chemotaxis protein (MCP) signaling domain"/>
    <property type="match status" value="1"/>
</dbReference>
<comment type="subcellular location">
    <subcellularLocation>
        <location evidence="1">Membrane</location>
        <topology evidence="1">Multi-pass membrane protein</topology>
    </subcellularLocation>
</comment>
<evidence type="ECO:0000259" key="10">
    <source>
        <dbReference type="PROSITE" id="PS50111"/>
    </source>
</evidence>
<dbReference type="PANTHER" id="PTHR32089">
    <property type="entry name" value="METHYL-ACCEPTING CHEMOTAXIS PROTEIN MCPB"/>
    <property type="match status" value="1"/>
</dbReference>
<feature type="domain" description="HAMP" evidence="11">
    <location>
        <begin position="133"/>
        <end position="186"/>
    </location>
</feature>
<proteinExistence type="inferred from homology"/>
<evidence type="ECO:0000256" key="5">
    <source>
        <dbReference type="ARBA" id="ARBA00023224"/>
    </source>
</evidence>
<dbReference type="PROSITE" id="PS50885">
    <property type="entry name" value="HAMP"/>
    <property type="match status" value="1"/>
</dbReference>
<keyword evidence="2 9" id="KW-0812">Transmembrane</keyword>
<evidence type="ECO:0000256" key="1">
    <source>
        <dbReference type="ARBA" id="ARBA00004141"/>
    </source>
</evidence>
<evidence type="ECO:0000256" key="9">
    <source>
        <dbReference type="SAM" id="Phobius"/>
    </source>
</evidence>
<keyword evidence="13" id="KW-1185">Reference proteome</keyword>
<organism evidence="12 13">
    <name type="scientific">Hydrocarboniclastica marina</name>
    <dbReference type="NCBI Taxonomy" id="2259620"/>
    <lineage>
        <taxon>Bacteria</taxon>
        <taxon>Pseudomonadati</taxon>
        <taxon>Pseudomonadota</taxon>
        <taxon>Gammaproteobacteria</taxon>
        <taxon>Alteromonadales</taxon>
        <taxon>Alteromonadaceae</taxon>
        <taxon>Hydrocarboniclastica</taxon>
    </lineage>
</organism>
<dbReference type="GO" id="GO:0016020">
    <property type="term" value="C:membrane"/>
    <property type="evidence" value="ECO:0007669"/>
    <property type="project" value="UniProtKB-SubCell"/>
</dbReference>
<dbReference type="GO" id="GO:0004888">
    <property type="term" value="F:transmembrane signaling receptor activity"/>
    <property type="evidence" value="ECO:0007669"/>
    <property type="project" value="InterPro"/>
</dbReference>
<dbReference type="Proteomes" id="UP000298049">
    <property type="component" value="Chromosome"/>
</dbReference>
<evidence type="ECO:0000256" key="2">
    <source>
        <dbReference type="ARBA" id="ARBA00022692"/>
    </source>
</evidence>
<dbReference type="SMART" id="SM00283">
    <property type="entry name" value="MA"/>
    <property type="match status" value="1"/>
</dbReference>
<evidence type="ECO:0000256" key="3">
    <source>
        <dbReference type="ARBA" id="ARBA00022989"/>
    </source>
</evidence>
<dbReference type="EMBL" id="CP031093">
    <property type="protein sequence ID" value="QCF27936.1"/>
    <property type="molecule type" value="Genomic_DNA"/>
</dbReference>
<dbReference type="CDD" id="cd11386">
    <property type="entry name" value="MCP_signal"/>
    <property type="match status" value="1"/>
</dbReference>
<dbReference type="GO" id="GO:0006935">
    <property type="term" value="P:chemotaxis"/>
    <property type="evidence" value="ECO:0007669"/>
    <property type="project" value="InterPro"/>
</dbReference>
<dbReference type="PROSITE" id="PS50111">
    <property type="entry name" value="CHEMOTAXIS_TRANSDUC_2"/>
    <property type="match status" value="1"/>
</dbReference>
<keyword evidence="5 7" id="KW-0807">Transducer</keyword>
<dbReference type="GO" id="GO:0007165">
    <property type="term" value="P:signal transduction"/>
    <property type="evidence" value="ECO:0007669"/>
    <property type="project" value="UniProtKB-KW"/>
</dbReference>